<dbReference type="Gene3D" id="1.10.510.10">
    <property type="entry name" value="Transferase(Phosphotransferase) domain 1"/>
    <property type="match status" value="1"/>
</dbReference>
<sequence>MEKYENLGLVGEGSYGMVLKCRHKETGQLVAIKKFLESEDDKMVKKIALREVRMLKQLRHDHLVNLIEVFRRKKRLYLVFEFVDHTVLDELEKCPNGLDENTVRRILWQVLKGVEFCHVHNIIHRDVKPENILVSKSGVVKLCDFGFARTLAQPGESYTDYVATRWYRAPELLVGDTKYGKAVDIWAIGCLLSEMLTGEPLFPGDSDIDQLYHIVKCFGNLTARHKEVFLRNPLFVGMRIPEVKETVPLEKKFNRISSNALDLMKQSLRLDPDDRPTCTQLLKHEFFQKDGFITRIQHDLKQKVHRETHNNPLIKTSSSEKEDGDDPKGSNIKKKKKINDIKDNKDANKKDNKKETEKLAKKTSQQNTSLTPVNAKSPSGDSQKEKEKNNQREKEKTMIKDSKVSNNVKERDNKIIKDQTKDREKNDKIDRKSDKENEKDVKENGEGIKETTPSIPPIANNAGQTNHISTTNNPQSMPSITSPFPSMSPFTPTMSPGSFTPSLSPSVASVQMASPIANSPIFFGPPPLRDRGTPQAWVSDKMVKKTPSHMQKKNLTNHHSSTLSPQPFQSEKSFLHEKLKSKSPDKREKEGLSFPEVKGAEAHPTKTKPLQPKQRTTIAQIPHITNIDPFPFANADTNGNASNVIYDYLKTPRVTTL</sequence>
<dbReference type="Proteomes" id="UP000596742">
    <property type="component" value="Unassembled WGS sequence"/>
</dbReference>
<organism evidence="18 19">
    <name type="scientific">Mytilus galloprovincialis</name>
    <name type="common">Mediterranean mussel</name>
    <dbReference type="NCBI Taxonomy" id="29158"/>
    <lineage>
        <taxon>Eukaryota</taxon>
        <taxon>Metazoa</taxon>
        <taxon>Spiralia</taxon>
        <taxon>Lophotrochozoa</taxon>
        <taxon>Mollusca</taxon>
        <taxon>Bivalvia</taxon>
        <taxon>Autobranchia</taxon>
        <taxon>Pteriomorphia</taxon>
        <taxon>Mytilida</taxon>
        <taxon>Mytiloidea</taxon>
        <taxon>Mytilidae</taxon>
        <taxon>Mytilinae</taxon>
        <taxon>Mytilus</taxon>
    </lineage>
</organism>
<feature type="compositionally biased region" description="Polar residues" evidence="16">
    <location>
        <begin position="461"/>
        <end position="475"/>
    </location>
</feature>
<evidence type="ECO:0000256" key="12">
    <source>
        <dbReference type="ARBA" id="ARBA00039642"/>
    </source>
</evidence>
<feature type="compositionally biased region" description="Polar residues" evidence="16">
    <location>
        <begin position="557"/>
        <end position="572"/>
    </location>
</feature>
<keyword evidence="8 15" id="KW-0547">Nucleotide-binding</keyword>
<accession>A0A8B6E6P7</accession>
<evidence type="ECO:0000256" key="6">
    <source>
        <dbReference type="ARBA" id="ARBA00022527"/>
    </source>
</evidence>
<dbReference type="PROSITE" id="PS00107">
    <property type="entry name" value="PROTEIN_KINASE_ATP"/>
    <property type="match status" value="1"/>
</dbReference>
<dbReference type="InterPro" id="IPR008271">
    <property type="entry name" value="Ser/Thr_kinase_AS"/>
</dbReference>
<keyword evidence="11" id="KW-0539">Nucleus</keyword>
<dbReference type="Pfam" id="PF00069">
    <property type="entry name" value="Pkinase"/>
    <property type="match status" value="1"/>
</dbReference>
<evidence type="ECO:0000259" key="17">
    <source>
        <dbReference type="PROSITE" id="PS50011"/>
    </source>
</evidence>
<feature type="compositionally biased region" description="Basic and acidic residues" evidence="16">
    <location>
        <begin position="382"/>
        <end position="449"/>
    </location>
</feature>
<feature type="region of interest" description="Disordered" evidence="16">
    <location>
        <begin position="303"/>
        <end position="505"/>
    </location>
</feature>
<dbReference type="GO" id="GO:0004693">
    <property type="term" value="F:cyclin-dependent protein serine/threonine kinase activity"/>
    <property type="evidence" value="ECO:0007669"/>
    <property type="project" value="UniProtKB-EC"/>
</dbReference>
<evidence type="ECO:0000313" key="18">
    <source>
        <dbReference type="EMBL" id="VDI29425.1"/>
    </source>
</evidence>
<dbReference type="PANTHER" id="PTHR24056:SF400">
    <property type="entry name" value="KINASE, PUTATIVE-RELATED"/>
    <property type="match status" value="1"/>
</dbReference>
<dbReference type="EMBL" id="UYJE01004594">
    <property type="protein sequence ID" value="VDI29425.1"/>
    <property type="molecule type" value="Genomic_DNA"/>
</dbReference>
<evidence type="ECO:0000256" key="2">
    <source>
        <dbReference type="ARBA" id="ARBA00004496"/>
    </source>
</evidence>
<comment type="similarity">
    <text evidence="3">Belongs to the protein kinase superfamily. CMGC Ser/Thr protein kinase family. CDC2/CDKX subfamily.</text>
</comment>
<feature type="region of interest" description="Disordered" evidence="16">
    <location>
        <begin position="521"/>
        <end position="615"/>
    </location>
</feature>
<dbReference type="GO" id="GO:0005634">
    <property type="term" value="C:nucleus"/>
    <property type="evidence" value="ECO:0007669"/>
    <property type="project" value="UniProtKB-SubCell"/>
</dbReference>
<feature type="compositionally biased region" description="Basic residues" evidence="16">
    <location>
        <begin position="544"/>
        <end position="556"/>
    </location>
</feature>
<evidence type="ECO:0000256" key="16">
    <source>
        <dbReference type="SAM" id="MobiDB-lite"/>
    </source>
</evidence>
<dbReference type="Gene3D" id="3.30.200.20">
    <property type="entry name" value="Phosphorylase Kinase, domain 1"/>
    <property type="match status" value="1"/>
</dbReference>
<comment type="catalytic activity">
    <reaction evidence="13">
        <text>L-threonyl-[protein] + ATP = O-phospho-L-threonyl-[protein] + ADP + H(+)</text>
        <dbReference type="Rhea" id="RHEA:46608"/>
        <dbReference type="Rhea" id="RHEA-COMP:11060"/>
        <dbReference type="Rhea" id="RHEA-COMP:11605"/>
        <dbReference type="ChEBI" id="CHEBI:15378"/>
        <dbReference type="ChEBI" id="CHEBI:30013"/>
        <dbReference type="ChEBI" id="CHEBI:30616"/>
        <dbReference type="ChEBI" id="CHEBI:61977"/>
        <dbReference type="ChEBI" id="CHEBI:456216"/>
        <dbReference type="EC" id="2.7.11.22"/>
    </reaction>
</comment>
<dbReference type="InterPro" id="IPR011009">
    <property type="entry name" value="Kinase-like_dom_sf"/>
</dbReference>
<keyword evidence="10 15" id="KW-0067">ATP-binding</keyword>
<dbReference type="CDD" id="cd07846">
    <property type="entry name" value="STKc_CDKL2_3"/>
    <property type="match status" value="1"/>
</dbReference>
<name>A0A8B6E6P7_MYTGA</name>
<evidence type="ECO:0000256" key="10">
    <source>
        <dbReference type="ARBA" id="ARBA00022840"/>
    </source>
</evidence>
<feature type="compositionally biased region" description="Low complexity" evidence="16">
    <location>
        <begin position="476"/>
        <end position="502"/>
    </location>
</feature>
<comment type="catalytic activity">
    <reaction evidence="14">
        <text>L-seryl-[protein] + ATP = O-phospho-L-seryl-[protein] + ADP + H(+)</text>
        <dbReference type="Rhea" id="RHEA:17989"/>
        <dbReference type="Rhea" id="RHEA-COMP:9863"/>
        <dbReference type="Rhea" id="RHEA-COMP:11604"/>
        <dbReference type="ChEBI" id="CHEBI:15378"/>
        <dbReference type="ChEBI" id="CHEBI:29999"/>
        <dbReference type="ChEBI" id="CHEBI:30616"/>
        <dbReference type="ChEBI" id="CHEBI:83421"/>
        <dbReference type="ChEBI" id="CHEBI:456216"/>
        <dbReference type="EC" id="2.7.11.22"/>
    </reaction>
</comment>
<evidence type="ECO:0000256" key="15">
    <source>
        <dbReference type="PROSITE-ProRule" id="PRU10141"/>
    </source>
</evidence>
<evidence type="ECO:0000256" key="3">
    <source>
        <dbReference type="ARBA" id="ARBA00006485"/>
    </source>
</evidence>
<evidence type="ECO:0000256" key="7">
    <source>
        <dbReference type="ARBA" id="ARBA00022679"/>
    </source>
</evidence>
<feature type="compositionally biased region" description="Polar residues" evidence="16">
    <location>
        <begin position="364"/>
        <end position="381"/>
    </location>
</feature>
<dbReference type="GO" id="GO:0005524">
    <property type="term" value="F:ATP binding"/>
    <property type="evidence" value="ECO:0007669"/>
    <property type="project" value="UniProtKB-UniRule"/>
</dbReference>
<evidence type="ECO:0000256" key="11">
    <source>
        <dbReference type="ARBA" id="ARBA00023242"/>
    </source>
</evidence>
<dbReference type="InterPro" id="IPR050108">
    <property type="entry name" value="CDK"/>
</dbReference>
<keyword evidence="6" id="KW-0723">Serine/threonine-protein kinase</keyword>
<dbReference type="PANTHER" id="PTHR24056">
    <property type="entry name" value="CELL DIVISION PROTEIN KINASE"/>
    <property type="match status" value="1"/>
</dbReference>
<evidence type="ECO:0000256" key="8">
    <source>
        <dbReference type="ARBA" id="ARBA00022741"/>
    </source>
</evidence>
<dbReference type="FunFam" id="1.10.510.10:FF:000261">
    <property type="entry name" value="cyclin-dependent kinase-like 2 isoform X2"/>
    <property type="match status" value="1"/>
</dbReference>
<dbReference type="PROSITE" id="PS00108">
    <property type="entry name" value="PROTEIN_KINASE_ST"/>
    <property type="match status" value="1"/>
</dbReference>
<dbReference type="FunFam" id="3.30.200.20:FF:000049">
    <property type="entry name" value="cyclin-dependent kinase-like 1 isoform X1"/>
    <property type="match status" value="1"/>
</dbReference>
<protein>
    <recommendedName>
        <fullName evidence="12">Cyclin-dependent kinase-like 2</fullName>
        <ecNumber evidence="4">2.7.11.22</ecNumber>
    </recommendedName>
</protein>
<evidence type="ECO:0000256" key="14">
    <source>
        <dbReference type="ARBA" id="ARBA00048367"/>
    </source>
</evidence>
<gene>
    <name evidence="18" type="ORF">MGAL_10B068096</name>
</gene>
<keyword evidence="19" id="KW-1185">Reference proteome</keyword>
<reference evidence="18" key="1">
    <citation type="submission" date="2018-11" db="EMBL/GenBank/DDBJ databases">
        <authorList>
            <person name="Alioto T."/>
            <person name="Alioto T."/>
        </authorList>
    </citation>
    <scope>NUCLEOTIDE SEQUENCE</scope>
</reference>
<feature type="binding site" evidence="15">
    <location>
        <position position="34"/>
    </location>
    <ligand>
        <name>ATP</name>
        <dbReference type="ChEBI" id="CHEBI:30616"/>
    </ligand>
</feature>
<keyword evidence="5" id="KW-0963">Cytoplasm</keyword>
<evidence type="ECO:0000256" key="5">
    <source>
        <dbReference type="ARBA" id="ARBA00022490"/>
    </source>
</evidence>
<evidence type="ECO:0000313" key="19">
    <source>
        <dbReference type="Proteomes" id="UP000596742"/>
    </source>
</evidence>
<dbReference type="InterPro" id="IPR000719">
    <property type="entry name" value="Prot_kinase_dom"/>
</dbReference>
<keyword evidence="9 18" id="KW-0418">Kinase</keyword>
<dbReference type="SMART" id="SM00220">
    <property type="entry name" value="S_TKc"/>
    <property type="match status" value="1"/>
</dbReference>
<evidence type="ECO:0000256" key="1">
    <source>
        <dbReference type="ARBA" id="ARBA00004123"/>
    </source>
</evidence>
<feature type="compositionally biased region" description="Basic and acidic residues" evidence="16">
    <location>
        <begin position="338"/>
        <end position="360"/>
    </location>
</feature>
<dbReference type="EC" id="2.7.11.22" evidence="4"/>
<evidence type="ECO:0000256" key="4">
    <source>
        <dbReference type="ARBA" id="ARBA00012425"/>
    </source>
</evidence>
<evidence type="ECO:0000256" key="9">
    <source>
        <dbReference type="ARBA" id="ARBA00022777"/>
    </source>
</evidence>
<dbReference type="GO" id="GO:0005737">
    <property type="term" value="C:cytoplasm"/>
    <property type="evidence" value="ECO:0007669"/>
    <property type="project" value="UniProtKB-SubCell"/>
</dbReference>
<feature type="domain" description="Protein kinase" evidence="17">
    <location>
        <begin position="4"/>
        <end position="287"/>
    </location>
</feature>
<evidence type="ECO:0000256" key="13">
    <source>
        <dbReference type="ARBA" id="ARBA00047811"/>
    </source>
</evidence>
<keyword evidence="7 18" id="KW-0808">Transferase</keyword>
<dbReference type="OrthoDB" id="548217at2759"/>
<comment type="caution">
    <text evidence="18">The sequence shown here is derived from an EMBL/GenBank/DDBJ whole genome shotgun (WGS) entry which is preliminary data.</text>
</comment>
<proteinExistence type="inferred from homology"/>
<dbReference type="SUPFAM" id="SSF56112">
    <property type="entry name" value="Protein kinase-like (PK-like)"/>
    <property type="match status" value="1"/>
</dbReference>
<dbReference type="InterPro" id="IPR017441">
    <property type="entry name" value="Protein_kinase_ATP_BS"/>
</dbReference>
<dbReference type="AlphaFoldDB" id="A0A8B6E6P7"/>
<dbReference type="PROSITE" id="PS50011">
    <property type="entry name" value="PROTEIN_KINASE_DOM"/>
    <property type="match status" value="1"/>
</dbReference>
<feature type="compositionally biased region" description="Basic and acidic residues" evidence="16">
    <location>
        <begin position="573"/>
        <end position="591"/>
    </location>
</feature>
<feature type="non-terminal residue" evidence="18">
    <location>
        <position position="1"/>
    </location>
</feature>
<comment type="subcellular location">
    <subcellularLocation>
        <location evidence="2">Cytoplasm</location>
    </subcellularLocation>
    <subcellularLocation>
        <location evidence="1">Nucleus</location>
    </subcellularLocation>
</comment>